<keyword evidence="1" id="KW-1133">Transmembrane helix</keyword>
<feature type="transmembrane region" description="Helical" evidence="1">
    <location>
        <begin position="389"/>
        <end position="407"/>
    </location>
</feature>
<evidence type="ECO:0000313" key="3">
    <source>
        <dbReference type="EMBL" id="MDQ0337984.1"/>
    </source>
</evidence>
<dbReference type="EMBL" id="JAUSUQ010000002">
    <property type="protein sequence ID" value="MDQ0337984.1"/>
    <property type="molecule type" value="Genomic_DNA"/>
</dbReference>
<comment type="caution">
    <text evidence="3">The sequence shown here is derived from an EMBL/GenBank/DDBJ whole genome shotgun (WGS) entry which is preliminary data.</text>
</comment>
<keyword evidence="1" id="KW-0812">Transmembrane</keyword>
<feature type="transmembrane region" description="Helical" evidence="1">
    <location>
        <begin position="413"/>
        <end position="431"/>
    </location>
</feature>
<feature type="transmembrane region" description="Helical" evidence="1">
    <location>
        <begin position="107"/>
        <end position="127"/>
    </location>
</feature>
<dbReference type="InterPro" id="IPR002823">
    <property type="entry name" value="DUF112_TM"/>
</dbReference>
<feature type="transmembrane region" description="Helical" evidence="1">
    <location>
        <begin position="438"/>
        <end position="457"/>
    </location>
</feature>
<accession>A0ABU0CQ04</accession>
<feature type="transmembrane region" description="Helical" evidence="1">
    <location>
        <begin position="354"/>
        <end position="377"/>
    </location>
</feature>
<evidence type="ECO:0000256" key="1">
    <source>
        <dbReference type="SAM" id="Phobius"/>
    </source>
</evidence>
<feature type="transmembrane region" description="Helical" evidence="1">
    <location>
        <begin position="611"/>
        <end position="629"/>
    </location>
</feature>
<feature type="transmembrane region" description="Helical" evidence="1">
    <location>
        <begin position="547"/>
        <end position="567"/>
    </location>
</feature>
<proteinExistence type="predicted"/>
<feature type="transmembrane region" description="Helical" evidence="1">
    <location>
        <begin position="6"/>
        <end position="28"/>
    </location>
</feature>
<feature type="transmembrane region" description="Helical" evidence="1">
    <location>
        <begin position="588"/>
        <end position="605"/>
    </location>
</feature>
<name>A0ABU0CQ04_9BACI</name>
<feature type="transmembrane region" description="Helical" evidence="1">
    <location>
        <begin position="463"/>
        <end position="489"/>
    </location>
</feature>
<feature type="transmembrane region" description="Helical" evidence="1">
    <location>
        <begin position="139"/>
        <end position="157"/>
    </location>
</feature>
<feature type="transmembrane region" description="Helical" evidence="1">
    <location>
        <begin position="75"/>
        <end position="95"/>
    </location>
</feature>
<feature type="transmembrane region" description="Helical" evidence="1">
    <location>
        <begin position="194"/>
        <end position="215"/>
    </location>
</feature>
<feature type="domain" description="DUF112" evidence="2">
    <location>
        <begin position="15"/>
        <end position="436"/>
    </location>
</feature>
<protein>
    <submittedName>
        <fullName evidence="3">Tricarboxylic transport membrane protein</fullName>
    </submittedName>
</protein>
<feature type="transmembrane region" description="Helical" evidence="1">
    <location>
        <begin position="523"/>
        <end position="541"/>
    </location>
</feature>
<evidence type="ECO:0000259" key="2">
    <source>
        <dbReference type="Pfam" id="PF01970"/>
    </source>
</evidence>
<keyword evidence="4" id="KW-1185">Reference proteome</keyword>
<reference evidence="3 4" key="1">
    <citation type="submission" date="2023-07" db="EMBL/GenBank/DDBJ databases">
        <title>Genomic Encyclopedia of Type Strains, Phase IV (KMG-IV): sequencing the most valuable type-strain genomes for metagenomic binning, comparative biology and taxonomic classification.</title>
        <authorList>
            <person name="Goeker M."/>
        </authorList>
    </citation>
    <scope>NUCLEOTIDE SEQUENCE [LARGE SCALE GENOMIC DNA]</scope>
    <source>
        <strain evidence="3 4">DSM 17740</strain>
    </source>
</reference>
<dbReference type="PANTHER" id="PTHR35342:SF5">
    <property type="entry name" value="TRICARBOXYLIC TRANSPORT PROTEIN"/>
    <property type="match status" value="1"/>
</dbReference>
<feature type="transmembrane region" description="Helical" evidence="1">
    <location>
        <begin position="641"/>
        <end position="662"/>
    </location>
</feature>
<keyword evidence="1" id="KW-0472">Membrane</keyword>
<feature type="transmembrane region" description="Helical" evidence="1">
    <location>
        <begin position="40"/>
        <end position="63"/>
    </location>
</feature>
<sequence>MTMEYLLYILEVESILILGLGVLLGILVGALPGLTPTMGVALCIPFTFSLPPAYGLLLLGGIYCGSVYGGAIPSILFNVPGAPASIATTLDGYPLAKAGKARQALELATISSAIGGMFGMVLLLLFAPKLAVFSLQFGPTQSFWLAVFGITVIAAISPGSLSKGLIGGGIGILLSLIGISVFTGTPRFTFGMDALVGGIHVVTMLIGLFAFPQALRLIEGLIRYGEQVKDKVKTGPSSVWQSFKAVWRHPKALGIGSTIGAFVGILPGAGGNVASLVAYNEARRFSRNSERFGTGHKEGLISAESANNAMVGGSLVPLLILGIPGSPTAAIFLGGLLIHGIWPGQSLFVEHAPVAYSFLYGMLLAQAVLLALGLLTIGVVSKLVRIPHYFMAPVILSFSIIGAYATQNNLFDVYAMVIIGLVMYVLAKYGFSPAPIALGFILGPIAEVGLLQGLQIGRAEGSAFLYFVSGMWNVLLISLIVLTIALSVWKARQNKRPVTHAVRAVPVSWTVETAKRSLRRGRGIGWAVALILILVSLLYVIRLPKELSLLPMMTLLALFILAGCECAKSMRETTGQTELVGQKPRRQHQLTFVIFTMFISLVCLLTPVLGFYMQVLLLMVSVPLFVYLRKNKNRKANSLRIMVVSASFTLVLYLVFGAFIRVPLPAGVFSGW</sequence>
<dbReference type="PANTHER" id="PTHR35342">
    <property type="entry name" value="TRICARBOXYLIC TRANSPORT PROTEIN"/>
    <property type="match status" value="1"/>
</dbReference>
<organism evidence="3 4">
    <name type="scientific">Caldalkalibacillus uzonensis</name>
    <dbReference type="NCBI Taxonomy" id="353224"/>
    <lineage>
        <taxon>Bacteria</taxon>
        <taxon>Bacillati</taxon>
        <taxon>Bacillota</taxon>
        <taxon>Bacilli</taxon>
        <taxon>Bacillales</taxon>
        <taxon>Bacillaceae</taxon>
        <taxon>Caldalkalibacillus</taxon>
    </lineage>
</organism>
<gene>
    <name evidence="3" type="ORF">J2S00_000767</name>
</gene>
<dbReference type="Proteomes" id="UP001232445">
    <property type="component" value="Unassembled WGS sequence"/>
</dbReference>
<evidence type="ECO:0000313" key="4">
    <source>
        <dbReference type="Proteomes" id="UP001232445"/>
    </source>
</evidence>
<dbReference type="Pfam" id="PF01970">
    <property type="entry name" value="TctA"/>
    <property type="match status" value="1"/>
</dbReference>
<feature type="transmembrane region" description="Helical" evidence="1">
    <location>
        <begin position="164"/>
        <end position="182"/>
    </location>
</feature>
<feature type="transmembrane region" description="Helical" evidence="1">
    <location>
        <begin position="318"/>
        <end position="342"/>
    </location>
</feature>